<dbReference type="InterPro" id="IPR023091">
    <property type="entry name" value="MetalPrtase_cat_dom_sf_prd"/>
</dbReference>
<dbReference type="PANTHER" id="PTHR46986:SF1">
    <property type="entry name" value="ENDORIBONUCLEASE YBEY, CHLOROPLASTIC"/>
    <property type="match status" value="1"/>
</dbReference>
<reference evidence="8" key="1">
    <citation type="submission" date="2015-10" db="EMBL/GenBank/DDBJ databases">
        <authorList>
            <person name="Gilbert D.G."/>
        </authorList>
    </citation>
    <scope>NUCLEOTIDE SEQUENCE</scope>
</reference>
<sequence>MINVSVEIDPTLEGPDPKKSKKILRFVLETESVVDSKINLIFGDDKLLSSLKIEFFNYDHLTDVIAFRINDYSKVEVEGEIYISLARAIENAKKYGEPLSKELARLIIHGGLHLLDHRDETEDEKNKMTVVEDKYLQQVEWDNLI</sequence>
<dbReference type="Gene3D" id="3.40.390.30">
    <property type="entry name" value="Metalloproteases ('zincins'), catalytic domain"/>
    <property type="match status" value="1"/>
</dbReference>
<evidence type="ECO:0000256" key="5">
    <source>
        <dbReference type="ARBA" id="ARBA00022759"/>
    </source>
</evidence>
<evidence type="ECO:0000256" key="4">
    <source>
        <dbReference type="ARBA" id="ARBA00022723"/>
    </source>
</evidence>
<comment type="cofactor">
    <cofactor evidence="1">
        <name>Zn(2+)</name>
        <dbReference type="ChEBI" id="CHEBI:29105"/>
    </cofactor>
</comment>
<dbReference type="AlphaFoldDB" id="A0A160VI17"/>
<evidence type="ECO:0000256" key="1">
    <source>
        <dbReference type="ARBA" id="ARBA00001947"/>
    </source>
</evidence>
<keyword evidence="5" id="KW-0255">Endonuclease</keyword>
<evidence type="ECO:0000256" key="6">
    <source>
        <dbReference type="ARBA" id="ARBA00022801"/>
    </source>
</evidence>
<keyword evidence="7" id="KW-0862">Zinc</keyword>
<dbReference type="HAMAP" id="MF_00009">
    <property type="entry name" value="Endoribonucl_YbeY"/>
    <property type="match status" value="1"/>
</dbReference>
<evidence type="ECO:0000256" key="3">
    <source>
        <dbReference type="ARBA" id="ARBA00022722"/>
    </source>
</evidence>
<evidence type="ECO:0000313" key="8">
    <source>
        <dbReference type="EMBL" id="CUV10333.1"/>
    </source>
</evidence>
<protein>
    <submittedName>
        <fullName evidence="8">Metal-dependent hydrolase YbeY, involved in rRNA and/or ribosome maturation and assembly</fullName>
    </submittedName>
</protein>
<comment type="similarity">
    <text evidence="2">Belongs to the endoribonuclease YbeY family.</text>
</comment>
<evidence type="ECO:0000256" key="2">
    <source>
        <dbReference type="ARBA" id="ARBA00010875"/>
    </source>
</evidence>
<dbReference type="NCBIfam" id="TIGR00043">
    <property type="entry name" value="rRNA maturation RNase YbeY"/>
    <property type="match status" value="1"/>
</dbReference>
<dbReference type="Pfam" id="PF02130">
    <property type="entry name" value="YbeY"/>
    <property type="match status" value="1"/>
</dbReference>
<dbReference type="GO" id="GO:0004222">
    <property type="term" value="F:metalloendopeptidase activity"/>
    <property type="evidence" value="ECO:0007669"/>
    <property type="project" value="InterPro"/>
</dbReference>
<organism evidence="8">
    <name type="scientific">hydrothermal vent metagenome</name>
    <dbReference type="NCBI Taxonomy" id="652676"/>
    <lineage>
        <taxon>unclassified sequences</taxon>
        <taxon>metagenomes</taxon>
        <taxon>ecological metagenomes</taxon>
    </lineage>
</organism>
<name>A0A160VI17_9ZZZZ</name>
<evidence type="ECO:0000256" key="7">
    <source>
        <dbReference type="ARBA" id="ARBA00022833"/>
    </source>
</evidence>
<dbReference type="GO" id="GO:0046872">
    <property type="term" value="F:metal ion binding"/>
    <property type="evidence" value="ECO:0007669"/>
    <property type="project" value="UniProtKB-KW"/>
</dbReference>
<keyword evidence="4" id="KW-0479">Metal-binding</keyword>
<dbReference type="GO" id="GO:0004519">
    <property type="term" value="F:endonuclease activity"/>
    <property type="evidence" value="ECO:0007669"/>
    <property type="project" value="UniProtKB-KW"/>
</dbReference>
<keyword evidence="3" id="KW-0540">Nuclease</keyword>
<gene>
    <name evidence="8" type="ORF">MGWOODY_Mmi668</name>
</gene>
<dbReference type="PANTHER" id="PTHR46986">
    <property type="entry name" value="ENDORIBONUCLEASE YBEY, CHLOROPLASTIC"/>
    <property type="match status" value="1"/>
</dbReference>
<keyword evidence="6 8" id="KW-0378">Hydrolase</keyword>
<accession>A0A160VI17</accession>
<dbReference type="GO" id="GO:0006364">
    <property type="term" value="P:rRNA processing"/>
    <property type="evidence" value="ECO:0007669"/>
    <property type="project" value="InterPro"/>
</dbReference>
<dbReference type="InterPro" id="IPR002036">
    <property type="entry name" value="YbeY"/>
</dbReference>
<dbReference type="EMBL" id="FAXC01000403">
    <property type="protein sequence ID" value="CUV10333.1"/>
    <property type="molecule type" value="Genomic_DNA"/>
</dbReference>
<dbReference type="SUPFAM" id="SSF55486">
    <property type="entry name" value="Metalloproteases ('zincins'), catalytic domain"/>
    <property type="match status" value="1"/>
</dbReference>
<proteinExistence type="inferred from homology"/>